<dbReference type="PANTHER" id="PTHR42749:SF1">
    <property type="entry name" value="CELL SHAPE-DETERMINING PROTEIN MREB"/>
    <property type="match status" value="1"/>
</dbReference>
<accession>C7YPD0</accession>
<sequence length="580" mass="64365">MEEQPDLAISVDLGTTFTGVAWMRRGAPVQIVSDWPGSDDRGDRKVPTTLIYNADGSISSWGFMCADDDDTSPTKTRRDFFKIFLDPDMLAGAQQQGLSNAPRSVDEARQFVSDYLRKVYSHLKDSIEMRMGIKHVGGWKSMAVTFLFSVPTTWTSMAIANVFKGAIHDAGFGIEGPRHSALVDLTESEAAAVATLKAGAIDLKINNIFLTVDAGGGTTDLALMRVTSTDASFPQMSPVAAVSGVGLSGWLQTQTSNYPSTFRHGWREALASRVSSTSLASECICSKYTGYSWKVWDTTQEIQALFDVQIEAITRRIRDRLDWLAEKGHREQVEYIILSGGLGSSAYVREMLQQHLTSLQHPNARNIVVIPSQEPQLVVARGVLENKRQMMESGNKSVLTDWIARASYGVIVQEVYSPAKHFDEDVRVDPFEAGKKWATNQIQWLIKKGDKVSPDAPIVHSFEIRLKEGDTTRAWDAEIVVSNNESDWLPRSLRQAGAMKLCSVKSNLAGIQQHQLVLKEKRGTCFRRGVKFYICRFDVRVIVAPADLRFELWFGGTKFSGNHQPIAVQWNAAGEQMSSS</sequence>
<evidence type="ECO:0008006" key="3">
    <source>
        <dbReference type="Google" id="ProtNLM"/>
    </source>
</evidence>
<dbReference type="KEGG" id="nhe:NECHADRAFT_38229"/>
<organism evidence="1 2">
    <name type="scientific">Fusarium vanettenii (strain ATCC MYA-4622 / CBS 123669 / FGSC 9596 / NRRL 45880 / 77-13-4)</name>
    <name type="common">Fusarium solani subsp. pisi</name>
    <dbReference type="NCBI Taxonomy" id="660122"/>
    <lineage>
        <taxon>Eukaryota</taxon>
        <taxon>Fungi</taxon>
        <taxon>Dikarya</taxon>
        <taxon>Ascomycota</taxon>
        <taxon>Pezizomycotina</taxon>
        <taxon>Sordariomycetes</taxon>
        <taxon>Hypocreomycetidae</taxon>
        <taxon>Hypocreales</taxon>
        <taxon>Nectriaceae</taxon>
        <taxon>Fusarium</taxon>
        <taxon>Fusarium solani species complex</taxon>
        <taxon>Fusarium vanettenii</taxon>
    </lineage>
</organism>
<protein>
    <recommendedName>
        <fullName evidence="3">Hsp70 protein</fullName>
    </recommendedName>
</protein>
<dbReference type="InParanoid" id="C7YPD0"/>
<keyword evidence="2" id="KW-1185">Reference proteome</keyword>
<evidence type="ECO:0000313" key="1">
    <source>
        <dbReference type="EMBL" id="EEU46277.1"/>
    </source>
</evidence>
<reference evidence="1 2" key="1">
    <citation type="journal article" date="2009" name="PLoS Genet.">
        <title>The genome of Nectria haematococca: contribution of supernumerary chromosomes to gene expansion.</title>
        <authorList>
            <person name="Coleman J.J."/>
            <person name="Rounsley S.D."/>
            <person name="Rodriguez-Carres M."/>
            <person name="Kuo A."/>
            <person name="Wasmann C.C."/>
            <person name="Grimwood J."/>
            <person name="Schmutz J."/>
            <person name="Taga M."/>
            <person name="White G.J."/>
            <person name="Zhou S."/>
            <person name="Schwartz D.C."/>
            <person name="Freitag M."/>
            <person name="Ma L.J."/>
            <person name="Danchin E.G."/>
            <person name="Henrissat B."/>
            <person name="Coutinho P.M."/>
            <person name="Nelson D.R."/>
            <person name="Straney D."/>
            <person name="Napoli C.A."/>
            <person name="Barker B.M."/>
            <person name="Gribskov M."/>
            <person name="Rep M."/>
            <person name="Kroken S."/>
            <person name="Molnar I."/>
            <person name="Rensing C."/>
            <person name="Kennell J.C."/>
            <person name="Zamora J."/>
            <person name="Farman M.L."/>
            <person name="Selker E.U."/>
            <person name="Salamov A."/>
            <person name="Shapiro H."/>
            <person name="Pangilinan J."/>
            <person name="Lindquist E."/>
            <person name="Lamers C."/>
            <person name="Grigoriev I.V."/>
            <person name="Geiser D.M."/>
            <person name="Covert S.F."/>
            <person name="Temporini E."/>
            <person name="Vanetten H.D."/>
        </authorList>
    </citation>
    <scope>NUCLEOTIDE SEQUENCE [LARGE SCALE GENOMIC DNA]</scope>
    <source>
        <strain evidence="2">ATCC MYA-4622 / CBS 123669 / FGSC 9596 / NRRL 45880 / 77-13-4</strain>
    </source>
</reference>
<proteinExistence type="predicted"/>
<dbReference type="AlphaFoldDB" id="C7YPD0"/>
<dbReference type="SUPFAM" id="SSF53067">
    <property type="entry name" value="Actin-like ATPase domain"/>
    <property type="match status" value="1"/>
</dbReference>
<dbReference type="Gene3D" id="3.30.420.40">
    <property type="match status" value="1"/>
</dbReference>
<dbReference type="PANTHER" id="PTHR42749">
    <property type="entry name" value="CELL SHAPE-DETERMINING PROTEIN MREB"/>
    <property type="match status" value="1"/>
</dbReference>
<dbReference type="Proteomes" id="UP000005206">
    <property type="component" value="Chromosome 4"/>
</dbReference>
<gene>
    <name evidence="1" type="ORF">NECHADRAFT_38229</name>
</gene>
<dbReference type="OMA" id="FQRLKCA"/>
<dbReference type="EMBL" id="GG698898">
    <property type="protein sequence ID" value="EEU46277.1"/>
    <property type="molecule type" value="Genomic_DNA"/>
</dbReference>
<dbReference type="eggNOG" id="ENOG502SM4S">
    <property type="taxonomic scope" value="Eukaryota"/>
</dbReference>
<dbReference type="VEuPathDB" id="FungiDB:NECHADRAFT_38229"/>
<evidence type="ECO:0000313" key="2">
    <source>
        <dbReference type="Proteomes" id="UP000005206"/>
    </source>
</evidence>
<dbReference type="RefSeq" id="XP_003051990.1">
    <property type="nucleotide sequence ID" value="XM_003051944.1"/>
</dbReference>
<dbReference type="HOGENOM" id="CLU_009958_3_0_1"/>
<dbReference type="STRING" id="660122.C7YPD0"/>
<name>C7YPD0_FUSV7</name>
<dbReference type="InterPro" id="IPR043129">
    <property type="entry name" value="ATPase_NBD"/>
</dbReference>
<dbReference type="GeneID" id="9668613"/>
<dbReference type="OrthoDB" id="2394218at2759"/>
<dbReference type="CDD" id="cd10170">
    <property type="entry name" value="ASKHA_NBD_HSP70"/>
    <property type="match status" value="1"/>
</dbReference>